<evidence type="ECO:0000256" key="4">
    <source>
        <dbReference type="ARBA" id="ARBA00023125"/>
    </source>
</evidence>
<gene>
    <name evidence="7" type="ORF">DEH84_16525</name>
</gene>
<evidence type="ECO:0000256" key="2">
    <source>
        <dbReference type="ARBA" id="ARBA00022898"/>
    </source>
</evidence>
<dbReference type="CDD" id="cd00609">
    <property type="entry name" value="AAT_like"/>
    <property type="match status" value="1"/>
</dbReference>
<dbReference type="InterPro" id="IPR036388">
    <property type="entry name" value="WH-like_DNA-bd_sf"/>
</dbReference>
<dbReference type="PANTHER" id="PTHR46577">
    <property type="entry name" value="HTH-TYPE TRANSCRIPTIONAL REGULATORY PROTEIN GABR"/>
    <property type="match status" value="1"/>
</dbReference>
<keyword evidence="8" id="KW-1185">Reference proteome</keyword>
<dbReference type="Gene3D" id="1.10.10.10">
    <property type="entry name" value="Winged helix-like DNA-binding domain superfamily/Winged helix DNA-binding domain"/>
    <property type="match status" value="1"/>
</dbReference>
<dbReference type="OrthoDB" id="9804020at2"/>
<dbReference type="InterPro" id="IPR015424">
    <property type="entry name" value="PyrdxlP-dep_Trfase"/>
</dbReference>
<dbReference type="SUPFAM" id="SSF46785">
    <property type="entry name" value="Winged helix' DNA-binding domain"/>
    <property type="match status" value="1"/>
</dbReference>
<dbReference type="Pfam" id="PF00155">
    <property type="entry name" value="Aminotran_1_2"/>
    <property type="match status" value="1"/>
</dbReference>
<dbReference type="SMART" id="SM00345">
    <property type="entry name" value="HTH_GNTR"/>
    <property type="match status" value="1"/>
</dbReference>
<evidence type="ECO:0000259" key="6">
    <source>
        <dbReference type="PROSITE" id="PS50949"/>
    </source>
</evidence>
<dbReference type="InterPro" id="IPR015421">
    <property type="entry name" value="PyrdxlP-dep_Trfase_major"/>
</dbReference>
<feature type="domain" description="HTH gntR-type" evidence="6">
    <location>
        <begin position="20"/>
        <end position="88"/>
    </location>
</feature>
<evidence type="ECO:0000313" key="8">
    <source>
        <dbReference type="Proteomes" id="UP000244892"/>
    </source>
</evidence>
<evidence type="ECO:0000256" key="1">
    <source>
        <dbReference type="ARBA" id="ARBA00005384"/>
    </source>
</evidence>
<dbReference type="AlphaFoldDB" id="A0A2U8FWN6"/>
<dbReference type="PROSITE" id="PS50949">
    <property type="entry name" value="HTH_GNTR"/>
    <property type="match status" value="1"/>
</dbReference>
<evidence type="ECO:0000256" key="3">
    <source>
        <dbReference type="ARBA" id="ARBA00023015"/>
    </source>
</evidence>
<name>A0A2U8FWN6_9BURK</name>
<dbReference type="GO" id="GO:0030170">
    <property type="term" value="F:pyridoxal phosphate binding"/>
    <property type="evidence" value="ECO:0007669"/>
    <property type="project" value="InterPro"/>
</dbReference>
<dbReference type="InterPro" id="IPR051446">
    <property type="entry name" value="HTH_trans_reg/aminotransferase"/>
</dbReference>
<keyword evidence="3" id="KW-0805">Transcription regulation</keyword>
<dbReference type="KEGG" id="aon:DEH84_16525"/>
<accession>A0A2U8FWN6</accession>
<dbReference type="PANTHER" id="PTHR46577:SF1">
    <property type="entry name" value="HTH-TYPE TRANSCRIPTIONAL REGULATORY PROTEIN GABR"/>
    <property type="match status" value="1"/>
</dbReference>
<keyword evidence="2" id="KW-0663">Pyridoxal phosphate</keyword>
<dbReference type="Pfam" id="PF00392">
    <property type="entry name" value="GntR"/>
    <property type="match status" value="1"/>
</dbReference>
<keyword evidence="5" id="KW-0804">Transcription</keyword>
<dbReference type="CDD" id="cd07377">
    <property type="entry name" value="WHTH_GntR"/>
    <property type="match status" value="1"/>
</dbReference>
<dbReference type="Gene3D" id="3.40.640.10">
    <property type="entry name" value="Type I PLP-dependent aspartate aminotransferase-like (Major domain)"/>
    <property type="match status" value="1"/>
</dbReference>
<dbReference type="InterPro" id="IPR036390">
    <property type="entry name" value="WH_DNA-bd_sf"/>
</dbReference>
<dbReference type="SUPFAM" id="SSF53383">
    <property type="entry name" value="PLP-dependent transferases"/>
    <property type="match status" value="1"/>
</dbReference>
<proteinExistence type="inferred from homology"/>
<dbReference type="GO" id="GO:0003677">
    <property type="term" value="F:DNA binding"/>
    <property type="evidence" value="ECO:0007669"/>
    <property type="project" value="UniProtKB-KW"/>
</dbReference>
<dbReference type="Proteomes" id="UP000244892">
    <property type="component" value="Chromosome"/>
</dbReference>
<comment type="similarity">
    <text evidence="1">In the C-terminal section; belongs to the class-I pyridoxal-phosphate-dependent aminotransferase family.</text>
</comment>
<evidence type="ECO:0000313" key="7">
    <source>
        <dbReference type="EMBL" id="AWI54844.1"/>
    </source>
</evidence>
<evidence type="ECO:0000256" key="5">
    <source>
        <dbReference type="ARBA" id="ARBA00023163"/>
    </source>
</evidence>
<sequence length="510" mass="55381">MKTTALSDWLQQRLRRDGSEPVYRQLQQLLRQAVISGELPAHTRLPSSRLLAQELGIARNTVIDVYEQLAVEGCVVSRQGSGTVVADLSAERLPTPTRARSARGRGAGAEPGVAAGAEVADAHGAAQLSPRGEALLAAASVSTRQWGAFMPGVPDVTEFPARTWMRLENRRWRHPEPELLSYAPGGGLPRLREALAAHLRTARSVVCEPEQLILTTGSHQSIDLTLRLLASPGEHVWLEDPCYWGLRSSLASLEARIVPVPVDAEGLAWQDGGPHPVPRAILVTPSHQYPLGMVMSLARRQALLAYARTHGSWIIEDDYDSEFRYGTRPLPALQGLDDAGRVIYVGSLSKVLFPGLRLGYLVVPPALAERFALGSAALYREGQAWQQATLADFIEQGHLGSHIRRMRGLYHERRQALLEAIRQHFGDTLAVRGDDAGLHLVLALPDHVDDVALARDALAAGVAVRPLSRYHADPARAPRGLLLGYACVRPEAIPPAFAVLARQVAARLGG</sequence>
<keyword evidence="4 7" id="KW-0238">DNA-binding</keyword>
<dbReference type="GO" id="GO:0003700">
    <property type="term" value="F:DNA-binding transcription factor activity"/>
    <property type="evidence" value="ECO:0007669"/>
    <property type="project" value="InterPro"/>
</dbReference>
<protein>
    <submittedName>
        <fullName evidence="7">DNA-binding protein</fullName>
    </submittedName>
</protein>
<organism evidence="7 8">
    <name type="scientific">Aquabacterium olei</name>
    <dbReference type="NCBI Taxonomy" id="1296669"/>
    <lineage>
        <taxon>Bacteria</taxon>
        <taxon>Pseudomonadati</taxon>
        <taxon>Pseudomonadota</taxon>
        <taxon>Betaproteobacteria</taxon>
        <taxon>Burkholderiales</taxon>
        <taxon>Aquabacterium</taxon>
    </lineage>
</organism>
<dbReference type="InterPro" id="IPR000524">
    <property type="entry name" value="Tscrpt_reg_HTH_GntR"/>
</dbReference>
<dbReference type="RefSeq" id="WP_109037918.1">
    <property type="nucleotide sequence ID" value="NZ_CP029210.1"/>
</dbReference>
<reference evidence="7 8" key="1">
    <citation type="submission" date="2018-05" db="EMBL/GenBank/DDBJ databases">
        <title>complete genome sequence of Aquabacterium olei NBRC 110486.</title>
        <authorList>
            <person name="Tang B."/>
            <person name="Chang J."/>
            <person name="Zhang L."/>
            <person name="Yang H."/>
        </authorList>
    </citation>
    <scope>NUCLEOTIDE SEQUENCE [LARGE SCALE GENOMIC DNA]</scope>
    <source>
        <strain evidence="7 8">NBRC 110486</strain>
    </source>
</reference>
<dbReference type="InterPro" id="IPR004839">
    <property type="entry name" value="Aminotransferase_I/II_large"/>
</dbReference>
<dbReference type="EMBL" id="CP029210">
    <property type="protein sequence ID" value="AWI54844.1"/>
    <property type="molecule type" value="Genomic_DNA"/>
</dbReference>